<accession>A0A7S9LUK0</accession>
<evidence type="ECO:0000256" key="1">
    <source>
        <dbReference type="SAM" id="MobiDB-lite"/>
    </source>
</evidence>
<protein>
    <submittedName>
        <fullName evidence="2">Uncharacterized protein</fullName>
    </submittedName>
</protein>
<dbReference type="Proteomes" id="UP000594800">
    <property type="component" value="Chromosome"/>
</dbReference>
<gene>
    <name evidence="2" type="ORF">I0K15_07620</name>
</gene>
<keyword evidence="3" id="KW-1185">Reference proteome</keyword>
<proteinExistence type="predicted"/>
<dbReference type="KEGG" id="poz:I0K15_07620"/>
<evidence type="ECO:0000313" key="2">
    <source>
        <dbReference type="EMBL" id="QPH55591.1"/>
    </source>
</evidence>
<feature type="compositionally biased region" description="Polar residues" evidence="1">
    <location>
        <begin position="70"/>
        <end position="80"/>
    </location>
</feature>
<name>A0A7S9LUK0_9RHOB</name>
<dbReference type="AlphaFoldDB" id="A0A7S9LUK0"/>
<feature type="region of interest" description="Disordered" evidence="1">
    <location>
        <begin position="33"/>
        <end position="80"/>
    </location>
</feature>
<reference evidence="2 3" key="1">
    <citation type="submission" date="2020-11" db="EMBL/GenBank/DDBJ databases">
        <title>Description of Pontivivens ytuae sp. nov. isolated from deep sea sediment of Mariana Trench.</title>
        <authorList>
            <person name="Wang Z."/>
            <person name="Sun Q.-L."/>
            <person name="Xu X.-D."/>
            <person name="Tang Y.-Z."/>
            <person name="Zhang J."/>
        </authorList>
    </citation>
    <scope>NUCLEOTIDE SEQUENCE [LARGE SCALE GENOMIC DNA]</scope>
    <source>
        <strain evidence="2 3">MT2928</strain>
    </source>
</reference>
<dbReference type="EMBL" id="CP064942">
    <property type="protein sequence ID" value="QPH55591.1"/>
    <property type="molecule type" value="Genomic_DNA"/>
</dbReference>
<dbReference type="RefSeq" id="WP_196104853.1">
    <property type="nucleotide sequence ID" value="NZ_CP064942.1"/>
</dbReference>
<organism evidence="2 3">
    <name type="scientific">Pontivivens ytuae</name>
    <dbReference type="NCBI Taxonomy" id="2789856"/>
    <lineage>
        <taxon>Bacteria</taxon>
        <taxon>Pseudomonadati</taxon>
        <taxon>Pseudomonadota</taxon>
        <taxon>Alphaproteobacteria</taxon>
        <taxon>Rhodobacterales</taxon>
        <taxon>Paracoccaceae</taxon>
        <taxon>Pontivivens</taxon>
    </lineage>
</organism>
<evidence type="ECO:0000313" key="3">
    <source>
        <dbReference type="Proteomes" id="UP000594800"/>
    </source>
</evidence>
<sequence length="472" mass="51794">MKYTGIIWDKGCAIMIDPFYRSFHNSIAWGASSDGGSSSGGSAGDPTPLAPLVFRSAPGPQDDEDEPGNAGSQSGEPTISRNGNEIEVQLAASATVLTVDDLFQNPQNPTVVMSVAQYIDDYRAELEAEYRAEDANVQIFLGGSYGDGMNAPENPTVEQIKYYRRHHEHFDDFLFKETDMWPGHRAEHDAREAISEDHLQHRLVVEQGYSIAEAVMIRNGYDLDGHVIINAAAQTAEYASINSGDVLVSDGVDISEGIMMIDPKLEGMPEVAIPVYEGMDGFHDSDRFFHEYILSLEAPDHINGQDGLLAIQQALIANPTPYEFDIATADGQLNNAGPSPLNDANLVRSYVVKNPNPNQTDIIINYTVDGAHVLEEGYVLRYGELNDDGGITLHTYGEGDSVIQATGNLIKGDDEFVLQPSNPVSVVVEAFRELGDLLLEEFEEQIENTTDQLWLENGSEIFQEASQILEDF</sequence>